<keyword evidence="2" id="KW-0240">DNA-directed RNA polymerase</keyword>
<evidence type="ECO:0000256" key="1">
    <source>
        <dbReference type="ARBA" id="ARBA00004123"/>
    </source>
</evidence>
<organism evidence="9 10">
    <name type="scientific">Drosophila mauritiana</name>
    <name type="common">Fruit fly</name>
    <dbReference type="NCBI Taxonomy" id="7226"/>
    <lineage>
        <taxon>Eukaryota</taxon>
        <taxon>Metazoa</taxon>
        <taxon>Ecdysozoa</taxon>
        <taxon>Arthropoda</taxon>
        <taxon>Hexapoda</taxon>
        <taxon>Insecta</taxon>
        <taxon>Pterygota</taxon>
        <taxon>Neoptera</taxon>
        <taxon>Endopterygota</taxon>
        <taxon>Diptera</taxon>
        <taxon>Brachycera</taxon>
        <taxon>Muscomorpha</taxon>
        <taxon>Ephydroidea</taxon>
        <taxon>Drosophilidae</taxon>
        <taxon>Drosophila</taxon>
        <taxon>Sophophora</taxon>
    </lineage>
</organism>
<dbReference type="AlphaFoldDB" id="A0A6P8KSB9"/>
<dbReference type="InterPro" id="IPR006590">
    <property type="entry name" value="RNA_pol_Rpb4/RPC9_core"/>
</dbReference>
<dbReference type="FunFam" id="1.20.1250.40:FF:000001">
    <property type="entry name" value="DNA-directed RNA polymerase II subunit RPB4"/>
    <property type="match status" value="1"/>
</dbReference>
<dbReference type="InterPro" id="IPR038324">
    <property type="entry name" value="Rpb4/RPC9_sf"/>
</dbReference>
<evidence type="ECO:0000313" key="10">
    <source>
        <dbReference type="RefSeq" id="XP_033166819.1"/>
    </source>
</evidence>
<dbReference type="InterPro" id="IPR005574">
    <property type="entry name" value="Rpb4/RPC9"/>
</dbReference>
<reference evidence="10" key="1">
    <citation type="submission" date="2025-08" db="UniProtKB">
        <authorList>
            <consortium name="RefSeq"/>
        </authorList>
    </citation>
    <scope>IDENTIFICATION</scope>
    <source>
        <strain evidence="10">Mau12</strain>
        <tissue evidence="10">Whole Body</tissue>
    </source>
</reference>
<dbReference type="GeneID" id="117145327"/>
<evidence type="ECO:0000256" key="6">
    <source>
        <dbReference type="ARBA" id="ARBA00072215"/>
    </source>
</evidence>
<dbReference type="GO" id="GO:0005654">
    <property type="term" value="C:nucleoplasm"/>
    <property type="evidence" value="ECO:0007669"/>
    <property type="project" value="UniProtKB-ARBA"/>
</dbReference>
<proteinExistence type="inferred from homology"/>
<dbReference type="PANTHER" id="PTHR21297">
    <property type="entry name" value="DNA-DIRECTED RNA POLYMERASE II"/>
    <property type="match status" value="1"/>
</dbReference>
<evidence type="ECO:0000256" key="2">
    <source>
        <dbReference type="ARBA" id="ARBA00022478"/>
    </source>
</evidence>
<keyword evidence="3" id="KW-0804">Transcription</keyword>
<dbReference type="Pfam" id="PF03874">
    <property type="entry name" value="RNA_pol_Rpb4"/>
    <property type="match status" value="1"/>
</dbReference>
<evidence type="ECO:0000256" key="7">
    <source>
        <dbReference type="ARBA" id="ARBA00073914"/>
    </source>
</evidence>
<gene>
    <name evidence="10" type="primary">LOC117145327</name>
</gene>
<evidence type="ECO:0000259" key="8">
    <source>
        <dbReference type="SMART" id="SM00657"/>
    </source>
</evidence>
<keyword evidence="4" id="KW-0539">Nucleus</keyword>
<feature type="domain" description="RNA polymerase Rpb4/RPC9 core" evidence="8">
    <location>
        <begin position="21"/>
        <end position="138"/>
    </location>
</feature>
<dbReference type="InterPro" id="IPR010997">
    <property type="entry name" value="HRDC-like_sf"/>
</dbReference>
<keyword evidence="9" id="KW-1185">Reference proteome</keyword>
<comment type="similarity">
    <text evidence="5">Belongs to the eukaryotic RPB4 RNA polymerase subunit family.</text>
</comment>
<evidence type="ECO:0000256" key="4">
    <source>
        <dbReference type="ARBA" id="ARBA00023242"/>
    </source>
</evidence>
<dbReference type="GO" id="GO:0000428">
    <property type="term" value="C:DNA-directed RNA polymerase complex"/>
    <property type="evidence" value="ECO:0007669"/>
    <property type="project" value="UniProtKB-KW"/>
</dbReference>
<dbReference type="RefSeq" id="XP_033166819.1">
    <property type="nucleotide sequence ID" value="XM_033310928.1"/>
</dbReference>
<evidence type="ECO:0000256" key="3">
    <source>
        <dbReference type="ARBA" id="ARBA00023163"/>
    </source>
</evidence>
<evidence type="ECO:0000256" key="5">
    <source>
        <dbReference type="ARBA" id="ARBA00025724"/>
    </source>
</evidence>
<dbReference type="GO" id="GO:0006352">
    <property type="term" value="P:DNA-templated transcription initiation"/>
    <property type="evidence" value="ECO:0007669"/>
    <property type="project" value="InterPro"/>
</dbReference>
<dbReference type="SUPFAM" id="SSF47819">
    <property type="entry name" value="HRDC-like"/>
    <property type="match status" value="1"/>
</dbReference>
<dbReference type="SMART" id="SM00657">
    <property type="entry name" value="RPOL4c"/>
    <property type="match status" value="1"/>
</dbReference>
<dbReference type="InterPro" id="IPR045222">
    <property type="entry name" value="Rpb4-like"/>
</dbReference>
<accession>A0A6P8KSB9</accession>
<name>A0A6P8KSB9_DROMA</name>
<dbReference type="Gene3D" id="1.20.1250.40">
    <property type="match status" value="1"/>
</dbReference>
<sequence length="150" mass="17534">MSFINPVDMVDEDAADLQFPKEFENAETLLISEVHMLLDHRKRQNESADEEQEFSEVFMKTYAYTDSFRKFKNKETIMSARSLLMQKKLHEFELAALGNLCPEAPEEAKALIPSLEGRFEDEELRQILDDIGTKRSLQYYNTTTTTYKYT</sequence>
<evidence type="ECO:0000313" key="9">
    <source>
        <dbReference type="Proteomes" id="UP000515162"/>
    </source>
</evidence>
<dbReference type="Proteomes" id="UP000515162">
    <property type="component" value="Chromosome 3R"/>
</dbReference>
<comment type="subcellular location">
    <subcellularLocation>
        <location evidence="1">Nucleus</location>
    </subcellularLocation>
</comment>
<dbReference type="GO" id="GO:0000166">
    <property type="term" value="F:nucleotide binding"/>
    <property type="evidence" value="ECO:0007669"/>
    <property type="project" value="InterPro"/>
</dbReference>
<protein>
    <recommendedName>
        <fullName evidence="6">DNA-directed RNA polymerase II subunit RPB4</fullName>
    </recommendedName>
    <alternativeName>
        <fullName evidence="7">DNA-directed RNA polymerase II subunit rpb4</fullName>
    </alternativeName>
</protein>